<evidence type="ECO:0000256" key="4">
    <source>
        <dbReference type="ARBA" id="ARBA00023136"/>
    </source>
</evidence>
<feature type="transmembrane region" description="Helical" evidence="5">
    <location>
        <begin position="142"/>
        <end position="159"/>
    </location>
</feature>
<evidence type="ECO:0000256" key="5">
    <source>
        <dbReference type="SAM" id="Phobius"/>
    </source>
</evidence>
<dbReference type="AlphaFoldDB" id="A0A2T4UC92"/>
<dbReference type="Proteomes" id="UP000240739">
    <property type="component" value="Unassembled WGS sequence"/>
</dbReference>
<dbReference type="EMBL" id="PYYB01000004">
    <property type="protein sequence ID" value="PTL54839.1"/>
    <property type="molecule type" value="Genomic_DNA"/>
</dbReference>
<dbReference type="Pfam" id="PF04932">
    <property type="entry name" value="Wzy_C"/>
    <property type="match status" value="1"/>
</dbReference>
<gene>
    <name evidence="7" type="ORF">C7Y72_19835</name>
</gene>
<feature type="transmembrane region" description="Helical" evidence="5">
    <location>
        <begin position="166"/>
        <end position="184"/>
    </location>
</feature>
<comment type="subcellular location">
    <subcellularLocation>
        <location evidence="1">Membrane</location>
        <topology evidence="1">Multi-pass membrane protein</topology>
    </subcellularLocation>
</comment>
<evidence type="ECO:0000256" key="3">
    <source>
        <dbReference type="ARBA" id="ARBA00022989"/>
    </source>
</evidence>
<dbReference type="OrthoDB" id="5150405at2"/>
<feature type="domain" description="O-antigen ligase-related" evidence="6">
    <location>
        <begin position="241"/>
        <end position="382"/>
    </location>
</feature>
<feature type="transmembrane region" description="Helical" evidence="5">
    <location>
        <begin position="115"/>
        <end position="136"/>
    </location>
</feature>
<feature type="transmembrane region" description="Helical" evidence="5">
    <location>
        <begin position="374"/>
        <end position="392"/>
    </location>
</feature>
<keyword evidence="3 5" id="KW-1133">Transmembrane helix</keyword>
<keyword evidence="4 5" id="KW-0472">Membrane</keyword>
<dbReference type="PANTHER" id="PTHR37422:SF13">
    <property type="entry name" value="LIPOPOLYSACCHARIDE BIOSYNTHESIS PROTEIN PA4999-RELATED"/>
    <property type="match status" value="1"/>
</dbReference>
<evidence type="ECO:0000256" key="1">
    <source>
        <dbReference type="ARBA" id="ARBA00004141"/>
    </source>
</evidence>
<evidence type="ECO:0000259" key="6">
    <source>
        <dbReference type="Pfam" id="PF04932"/>
    </source>
</evidence>
<feature type="transmembrane region" description="Helical" evidence="5">
    <location>
        <begin position="12"/>
        <end position="35"/>
    </location>
</feature>
<sequence>MLPTAHRASRPPGAFGVALTGALVLLAGLLAAAMVNAAPSSAILPLIAAAGVVALYVAIAHPTLMVAGAALAVPLEAFRPGAISPSAAVIGLAAIGVLIRWVCTTPLRLPRHPALIAFFVLVLVNAAGLVFAVSPVDVGRQLVVWMTLLVVVGGFALTATRRDVRFVMLALAVCGGLAGAVAIIDPKPLTGYVFGGGDVTRATGGFGSPNALGALLVLTMPIQVVLALRGHPVVRAVAAGCFVVSLVGMGLSVSRGAFVGLGAALLVLALWPPVRRMAAVLLPVVLVVSLVGSNPASPIAGKVVERLTEVQTAGSSNPRLVVWRKAPQILSDHPIFGVGALHFGYYASVYGIRFPEGVPDHAHNLILNTAIENGLLGLAAFLAMFATALAAMRRVIRTASGEGAALAYALAAALTGFFVSGLVDDALGVTPIGVAFFLALGCVIGLSLDEQRRASAARPTGETTPT</sequence>
<feature type="transmembrane region" description="Helical" evidence="5">
    <location>
        <begin position="429"/>
        <end position="448"/>
    </location>
</feature>
<evidence type="ECO:0000313" key="7">
    <source>
        <dbReference type="EMBL" id="PTL54839.1"/>
    </source>
</evidence>
<feature type="transmembrane region" description="Helical" evidence="5">
    <location>
        <begin position="82"/>
        <end position="103"/>
    </location>
</feature>
<feature type="transmembrane region" description="Helical" evidence="5">
    <location>
        <begin position="404"/>
        <end position="423"/>
    </location>
</feature>
<dbReference type="GO" id="GO:0016020">
    <property type="term" value="C:membrane"/>
    <property type="evidence" value="ECO:0007669"/>
    <property type="project" value="UniProtKB-SubCell"/>
</dbReference>
<dbReference type="InterPro" id="IPR051533">
    <property type="entry name" value="WaaL-like"/>
</dbReference>
<dbReference type="RefSeq" id="WP_107570939.1">
    <property type="nucleotide sequence ID" value="NZ_PYYB01000004.1"/>
</dbReference>
<keyword evidence="8" id="KW-1185">Reference proteome</keyword>
<keyword evidence="2 5" id="KW-0812">Transmembrane</keyword>
<dbReference type="PANTHER" id="PTHR37422">
    <property type="entry name" value="TEICHURONIC ACID BIOSYNTHESIS PROTEIN TUAE"/>
    <property type="match status" value="1"/>
</dbReference>
<organism evidence="7 8">
    <name type="scientific">Paraconexibacter algicola</name>
    <dbReference type="NCBI Taxonomy" id="2133960"/>
    <lineage>
        <taxon>Bacteria</taxon>
        <taxon>Bacillati</taxon>
        <taxon>Actinomycetota</taxon>
        <taxon>Thermoleophilia</taxon>
        <taxon>Solirubrobacterales</taxon>
        <taxon>Paraconexibacteraceae</taxon>
        <taxon>Paraconexibacter</taxon>
    </lineage>
</organism>
<accession>A0A2T4UC92</accession>
<feature type="transmembrane region" description="Helical" evidence="5">
    <location>
        <begin position="240"/>
        <end position="271"/>
    </location>
</feature>
<feature type="transmembrane region" description="Helical" evidence="5">
    <location>
        <begin position="211"/>
        <end position="228"/>
    </location>
</feature>
<feature type="transmembrane region" description="Helical" evidence="5">
    <location>
        <begin position="334"/>
        <end position="354"/>
    </location>
</feature>
<protein>
    <recommendedName>
        <fullName evidence="6">O-antigen ligase-related domain-containing protein</fullName>
    </recommendedName>
</protein>
<name>A0A2T4UC92_9ACTN</name>
<comment type="caution">
    <text evidence="7">The sequence shown here is derived from an EMBL/GenBank/DDBJ whole genome shotgun (WGS) entry which is preliminary data.</text>
</comment>
<evidence type="ECO:0000256" key="2">
    <source>
        <dbReference type="ARBA" id="ARBA00022692"/>
    </source>
</evidence>
<feature type="transmembrane region" description="Helical" evidence="5">
    <location>
        <begin position="42"/>
        <end position="62"/>
    </location>
</feature>
<reference evidence="7 8" key="1">
    <citation type="submission" date="2018-03" db="EMBL/GenBank/DDBJ databases">
        <title>Aquarubrobacter algicola gen. nov., sp. nov., a novel actinobacterium isolated from shallow eutrophic lake during the end of cyanobacterial harmful algal blooms.</title>
        <authorList>
            <person name="Chun S.J."/>
        </authorList>
    </citation>
    <scope>NUCLEOTIDE SEQUENCE [LARGE SCALE GENOMIC DNA]</scope>
    <source>
        <strain evidence="7 8">Seoho-28</strain>
    </source>
</reference>
<dbReference type="InterPro" id="IPR007016">
    <property type="entry name" value="O-antigen_ligase-rel_domated"/>
</dbReference>
<evidence type="ECO:0000313" key="8">
    <source>
        <dbReference type="Proteomes" id="UP000240739"/>
    </source>
</evidence>
<proteinExistence type="predicted"/>